<evidence type="ECO:0008006" key="3">
    <source>
        <dbReference type="Google" id="ProtNLM"/>
    </source>
</evidence>
<evidence type="ECO:0000313" key="1">
    <source>
        <dbReference type="EMBL" id="GMA19648.1"/>
    </source>
</evidence>
<sequence length="129" mass="13721">MTTGPTIREALRSELTRAMKSRDSVRVSACRSAMSLLDNASAVPLDESRHRAGAVEQSAVGVGAADGARRELTEDQLRRLVADEIVTLRAEADTLRALDGAAGSARADEVYAQAEVLAEVLAQTNDVTR</sequence>
<gene>
    <name evidence="1" type="ORF">GCM10025862_16690</name>
</gene>
<dbReference type="InterPro" id="IPR042184">
    <property type="entry name" value="YqeY/Aim41_N"/>
</dbReference>
<proteinExistence type="predicted"/>
<accession>A0ABQ6HMF6</accession>
<keyword evidence="2" id="KW-1185">Reference proteome</keyword>
<organism evidence="1 2">
    <name type="scientific">Arsenicicoccus piscis</name>
    <dbReference type="NCBI Taxonomy" id="673954"/>
    <lineage>
        <taxon>Bacteria</taxon>
        <taxon>Bacillati</taxon>
        <taxon>Actinomycetota</taxon>
        <taxon>Actinomycetes</taxon>
        <taxon>Micrococcales</taxon>
        <taxon>Intrasporangiaceae</taxon>
        <taxon>Arsenicicoccus</taxon>
    </lineage>
</organism>
<evidence type="ECO:0000313" key="2">
    <source>
        <dbReference type="Proteomes" id="UP001157109"/>
    </source>
</evidence>
<dbReference type="Proteomes" id="UP001157109">
    <property type="component" value="Unassembled WGS sequence"/>
</dbReference>
<dbReference type="RefSeq" id="WP_241445301.1">
    <property type="nucleotide sequence ID" value="NZ_JAKZHV010000009.1"/>
</dbReference>
<dbReference type="Gene3D" id="1.10.1510.10">
    <property type="entry name" value="Uncharacterised protein YqeY/AIM41 PF09424, N-terminal domain"/>
    <property type="match status" value="1"/>
</dbReference>
<comment type="caution">
    <text evidence="1">The sequence shown here is derived from an EMBL/GenBank/DDBJ whole genome shotgun (WGS) entry which is preliminary data.</text>
</comment>
<reference evidence="2" key="1">
    <citation type="journal article" date="2019" name="Int. J. Syst. Evol. Microbiol.">
        <title>The Global Catalogue of Microorganisms (GCM) 10K type strain sequencing project: providing services to taxonomists for standard genome sequencing and annotation.</title>
        <authorList>
            <consortium name="The Broad Institute Genomics Platform"/>
            <consortium name="The Broad Institute Genome Sequencing Center for Infectious Disease"/>
            <person name="Wu L."/>
            <person name="Ma J."/>
        </authorList>
    </citation>
    <scope>NUCLEOTIDE SEQUENCE [LARGE SCALE GENOMIC DNA]</scope>
    <source>
        <strain evidence="2">NBRC 105830</strain>
    </source>
</reference>
<dbReference type="EMBL" id="BSUJ01000001">
    <property type="protein sequence ID" value="GMA19648.1"/>
    <property type="molecule type" value="Genomic_DNA"/>
</dbReference>
<name>A0ABQ6HMF6_9MICO</name>
<protein>
    <recommendedName>
        <fullName evidence="3">Glutamyl-tRNA amidotransferase</fullName>
    </recommendedName>
</protein>